<evidence type="ECO:0000313" key="2">
    <source>
        <dbReference type="EMBL" id="RCV19248.1"/>
    </source>
</evidence>
<organism evidence="2">
    <name type="scientific">Setaria italica</name>
    <name type="common">Foxtail millet</name>
    <name type="synonym">Panicum italicum</name>
    <dbReference type="NCBI Taxonomy" id="4555"/>
    <lineage>
        <taxon>Eukaryota</taxon>
        <taxon>Viridiplantae</taxon>
        <taxon>Streptophyta</taxon>
        <taxon>Embryophyta</taxon>
        <taxon>Tracheophyta</taxon>
        <taxon>Spermatophyta</taxon>
        <taxon>Magnoliopsida</taxon>
        <taxon>Liliopsida</taxon>
        <taxon>Poales</taxon>
        <taxon>Poaceae</taxon>
        <taxon>PACMAD clade</taxon>
        <taxon>Panicoideae</taxon>
        <taxon>Panicodae</taxon>
        <taxon>Paniceae</taxon>
        <taxon>Cenchrinae</taxon>
        <taxon>Setaria</taxon>
    </lineage>
</organism>
<reference evidence="2" key="1">
    <citation type="journal article" date="2012" name="Nat. Biotechnol.">
        <title>Reference genome sequence of the model plant Setaria.</title>
        <authorList>
            <person name="Bennetzen J.L."/>
            <person name="Schmutz J."/>
            <person name="Wang H."/>
            <person name="Percifield R."/>
            <person name="Hawkins J."/>
            <person name="Pontaroli A.C."/>
            <person name="Estep M."/>
            <person name="Feng L."/>
            <person name="Vaughn J.N."/>
            <person name="Grimwood J."/>
            <person name="Jenkins J."/>
            <person name="Barry K."/>
            <person name="Lindquist E."/>
            <person name="Hellsten U."/>
            <person name="Deshpande S."/>
            <person name="Wang X."/>
            <person name="Wu X."/>
            <person name="Mitros T."/>
            <person name="Triplett J."/>
            <person name="Yang X."/>
            <person name="Ye C.Y."/>
            <person name="Mauro-Herrera M."/>
            <person name="Wang L."/>
            <person name="Li P."/>
            <person name="Sharma M."/>
            <person name="Sharma R."/>
            <person name="Ronald P.C."/>
            <person name="Panaud O."/>
            <person name="Kellogg E.A."/>
            <person name="Brutnell T.P."/>
            <person name="Doust A.N."/>
            <person name="Tuskan G.A."/>
            <person name="Rokhsar D."/>
            <person name="Devos K.M."/>
        </authorList>
    </citation>
    <scope>NUCLEOTIDE SEQUENCE [LARGE SCALE GENOMIC DNA]</scope>
    <source>
        <strain evidence="2">Yugu1</strain>
    </source>
</reference>
<feature type="region of interest" description="Disordered" evidence="1">
    <location>
        <begin position="21"/>
        <end position="134"/>
    </location>
</feature>
<dbReference type="EMBL" id="CM003530">
    <property type="protein sequence ID" value="RCV19248.1"/>
    <property type="molecule type" value="Genomic_DNA"/>
</dbReference>
<proteinExistence type="predicted"/>
<sequence>MVPQSQTQYSGQELLQVGALPYPSDLVPHPGILLAHPGGAPPPLRRPHPPGAPNARGSDSPLPDPSEIQASPLPSPTPAGGALPISGSVSSPSADDEQASHHGSERAPSPPRDARRCSEPEQQKLAPTDGSMLQ</sequence>
<feature type="compositionally biased region" description="Basic and acidic residues" evidence="1">
    <location>
        <begin position="112"/>
        <end position="122"/>
    </location>
</feature>
<reference evidence="2" key="2">
    <citation type="submission" date="2015-07" db="EMBL/GenBank/DDBJ databases">
        <authorList>
            <person name="Noorani M."/>
        </authorList>
    </citation>
    <scope>NUCLEOTIDE SEQUENCE</scope>
    <source>
        <strain evidence="2">Yugu1</strain>
    </source>
</reference>
<feature type="compositionally biased region" description="Pro residues" evidence="1">
    <location>
        <begin position="39"/>
        <end position="52"/>
    </location>
</feature>
<accession>A0A368QND2</accession>
<name>A0A368QND2_SETIT</name>
<dbReference type="AlphaFoldDB" id="A0A368QND2"/>
<protein>
    <submittedName>
        <fullName evidence="2">Uncharacterized protein</fullName>
    </submittedName>
</protein>
<evidence type="ECO:0000256" key="1">
    <source>
        <dbReference type="SAM" id="MobiDB-lite"/>
    </source>
</evidence>
<gene>
    <name evidence="2" type="ORF">SETIT_3G369100v2</name>
</gene>